<dbReference type="OrthoDB" id="9775082at2"/>
<evidence type="ECO:0000256" key="2">
    <source>
        <dbReference type="ARBA" id="ARBA00005466"/>
    </source>
</evidence>
<gene>
    <name evidence="7" type="ORF">DPM33_35355</name>
</gene>
<evidence type="ECO:0000259" key="6">
    <source>
        <dbReference type="PROSITE" id="PS51387"/>
    </source>
</evidence>
<comment type="cofactor">
    <cofactor evidence="1">
        <name>FAD</name>
        <dbReference type="ChEBI" id="CHEBI:57692"/>
    </cofactor>
</comment>
<accession>A0A330H0B7</accession>
<organism evidence="7 8">
    <name type="scientific">Mesorhizobium hawassense</name>
    <dbReference type="NCBI Taxonomy" id="1209954"/>
    <lineage>
        <taxon>Bacteria</taxon>
        <taxon>Pseudomonadati</taxon>
        <taxon>Pseudomonadota</taxon>
        <taxon>Alphaproteobacteria</taxon>
        <taxon>Hyphomicrobiales</taxon>
        <taxon>Phyllobacteriaceae</taxon>
        <taxon>Mesorhizobium</taxon>
    </lineage>
</organism>
<dbReference type="InterPro" id="IPR016169">
    <property type="entry name" value="FAD-bd_PCMH_sub2"/>
</dbReference>
<dbReference type="PROSITE" id="PS51387">
    <property type="entry name" value="FAD_PCMH"/>
    <property type="match status" value="1"/>
</dbReference>
<dbReference type="PANTHER" id="PTHR42973">
    <property type="entry name" value="BINDING OXIDOREDUCTASE, PUTATIVE (AFU_ORTHOLOGUE AFUA_1G17690)-RELATED"/>
    <property type="match status" value="1"/>
</dbReference>
<dbReference type="InterPro" id="IPR016167">
    <property type="entry name" value="FAD-bd_PCMH_sub1"/>
</dbReference>
<dbReference type="InterPro" id="IPR016166">
    <property type="entry name" value="FAD-bd_PCMH"/>
</dbReference>
<dbReference type="InterPro" id="IPR050416">
    <property type="entry name" value="FAD-linked_Oxidoreductase"/>
</dbReference>
<dbReference type="SUPFAM" id="SSF56176">
    <property type="entry name" value="FAD-binding/transporter-associated domain-like"/>
    <property type="match status" value="1"/>
</dbReference>
<dbReference type="EMBL" id="QMBP01000044">
    <property type="protein sequence ID" value="RAZ81986.1"/>
    <property type="molecule type" value="Genomic_DNA"/>
</dbReference>
<evidence type="ECO:0000313" key="8">
    <source>
        <dbReference type="Proteomes" id="UP000251558"/>
    </source>
</evidence>
<dbReference type="InterPro" id="IPR036318">
    <property type="entry name" value="FAD-bd_PCMH-like_sf"/>
</dbReference>
<dbReference type="AlphaFoldDB" id="A0A330H0B7"/>
<sequence length="451" mass="47706">MEVPTELARNFLGSILQPGAPTFDEVRRIHNGLVDRRPAVIARCRGIADIVDAVLYAQATGLEICVRGGGHNVAGRAVVDNGLMIDLSLMKGVHVNAAARTAVVEGGVTWRELNRETQLHGLATTGGVIGSTGVAGLTLGGGLGWLMPKYGMALDNLISVDLVLADGSVVKASADSNPDLFWALRGGGGNFGVAASFEFRLHSVGPVVFGGIVAFPFREARQVLRGFRDLAENASDDLMIVAGLTTAPDGSGTPIVAIVSCHIGSPEDAEIVGRQIRSLGTVAVDALGPIPYVDLNGMLDAGFPSGAFNYWKSTFLPRLDDDAVEALVIAYERCPVPTSSILLEGFHGSASRVPVESTSFALRDTGFNTLVLGQWMDKASADRTTAWARASFDALEPFAGKRRYANYLGADEDAGAAALAAYGQNLARLRQLKTRYDPNNIFHHNLNIPPA</sequence>
<dbReference type="InterPro" id="IPR006094">
    <property type="entry name" value="Oxid_FAD_bind_N"/>
</dbReference>
<dbReference type="GO" id="GO:0016491">
    <property type="term" value="F:oxidoreductase activity"/>
    <property type="evidence" value="ECO:0007669"/>
    <property type="project" value="UniProtKB-KW"/>
</dbReference>
<name>A0A330H0B7_9HYPH</name>
<dbReference type="RefSeq" id="WP_112102195.1">
    <property type="nucleotide sequence ID" value="NZ_QMBP01000044.1"/>
</dbReference>
<evidence type="ECO:0000256" key="3">
    <source>
        <dbReference type="ARBA" id="ARBA00022630"/>
    </source>
</evidence>
<dbReference type="PROSITE" id="PS00862">
    <property type="entry name" value="OX2_COVAL_FAD"/>
    <property type="match status" value="1"/>
</dbReference>
<evidence type="ECO:0000256" key="1">
    <source>
        <dbReference type="ARBA" id="ARBA00001974"/>
    </source>
</evidence>
<evidence type="ECO:0000313" key="7">
    <source>
        <dbReference type="EMBL" id="RAZ81986.1"/>
    </source>
</evidence>
<proteinExistence type="inferred from homology"/>
<reference evidence="7 8" key="2">
    <citation type="submission" date="2018-07" db="EMBL/GenBank/DDBJ databases">
        <title>Diversity of Mesorhizobium strains in Brazil.</title>
        <authorList>
            <person name="Helene L.C.F."/>
            <person name="Dall'Agnol R."/>
            <person name="Delamuta J.R.M."/>
            <person name="Hungria M."/>
        </authorList>
    </citation>
    <scope>NUCLEOTIDE SEQUENCE [LARGE SCALE GENOMIC DNA]</scope>
    <source>
        <strain evidence="7 8">AC99b</strain>
    </source>
</reference>
<dbReference type="Pfam" id="PF08031">
    <property type="entry name" value="BBE"/>
    <property type="match status" value="1"/>
</dbReference>
<keyword evidence="5" id="KW-0560">Oxidoreductase</keyword>
<dbReference type="PANTHER" id="PTHR42973:SF39">
    <property type="entry name" value="FAD-BINDING PCMH-TYPE DOMAIN-CONTAINING PROTEIN"/>
    <property type="match status" value="1"/>
</dbReference>
<dbReference type="GO" id="GO:0071949">
    <property type="term" value="F:FAD binding"/>
    <property type="evidence" value="ECO:0007669"/>
    <property type="project" value="InterPro"/>
</dbReference>
<comment type="similarity">
    <text evidence="2">Belongs to the oxygen-dependent FAD-linked oxidoreductase family.</text>
</comment>
<protein>
    <submittedName>
        <fullName evidence="7">FAD-linked oxidase</fullName>
    </submittedName>
</protein>
<feature type="domain" description="FAD-binding PCMH-type" evidence="6">
    <location>
        <begin position="34"/>
        <end position="204"/>
    </location>
</feature>
<keyword evidence="8" id="KW-1185">Reference proteome</keyword>
<keyword evidence="3" id="KW-0285">Flavoprotein</keyword>
<dbReference type="InterPro" id="IPR012951">
    <property type="entry name" value="BBE"/>
</dbReference>
<dbReference type="Gene3D" id="3.30.43.10">
    <property type="entry name" value="Uridine Diphospho-n-acetylenolpyruvylglucosamine Reductase, domain 2"/>
    <property type="match status" value="1"/>
</dbReference>
<keyword evidence="4" id="KW-0274">FAD</keyword>
<dbReference type="InterPro" id="IPR006093">
    <property type="entry name" value="Oxy_OxRdtase_FAD_BS"/>
</dbReference>
<dbReference type="Pfam" id="PF01565">
    <property type="entry name" value="FAD_binding_4"/>
    <property type="match status" value="1"/>
</dbReference>
<comment type="caution">
    <text evidence="7">The sequence shown here is derived from an EMBL/GenBank/DDBJ whole genome shotgun (WGS) entry which is preliminary data.</text>
</comment>
<evidence type="ECO:0000256" key="5">
    <source>
        <dbReference type="ARBA" id="ARBA00023002"/>
    </source>
</evidence>
<evidence type="ECO:0000256" key="4">
    <source>
        <dbReference type="ARBA" id="ARBA00022827"/>
    </source>
</evidence>
<reference evidence="8" key="1">
    <citation type="submission" date="2018-06" db="EMBL/GenBank/DDBJ databases">
        <authorList>
            <person name="Helene L.C."/>
            <person name="Dall'Agnol R."/>
            <person name="Delamuta J.R."/>
            <person name="Hungria M."/>
        </authorList>
    </citation>
    <scope>NUCLEOTIDE SEQUENCE [LARGE SCALE GENOMIC DNA]</scope>
    <source>
        <strain evidence="8">AC99b</strain>
    </source>
</reference>
<dbReference type="Proteomes" id="UP000251558">
    <property type="component" value="Unassembled WGS sequence"/>
</dbReference>
<dbReference type="Gene3D" id="3.40.462.20">
    <property type="match status" value="1"/>
</dbReference>
<dbReference type="Gene3D" id="3.30.465.10">
    <property type="match status" value="1"/>
</dbReference>